<dbReference type="Proteomes" id="UP000653631">
    <property type="component" value="Unassembled WGS sequence"/>
</dbReference>
<feature type="transmembrane region" description="Helical" evidence="10">
    <location>
        <begin position="58"/>
        <end position="77"/>
    </location>
</feature>
<evidence type="ECO:0000313" key="13">
    <source>
        <dbReference type="Proteomes" id="UP000466799"/>
    </source>
</evidence>
<evidence type="ECO:0000313" key="12">
    <source>
        <dbReference type="EMBL" id="MPQ35823.1"/>
    </source>
</evidence>
<dbReference type="Proteomes" id="UP000466799">
    <property type="component" value="Unassembled WGS sequence"/>
</dbReference>
<evidence type="ECO:0000256" key="1">
    <source>
        <dbReference type="ARBA" id="ARBA00004651"/>
    </source>
</evidence>
<evidence type="ECO:0000256" key="3">
    <source>
        <dbReference type="ARBA" id="ARBA00022692"/>
    </source>
</evidence>
<evidence type="ECO:0000256" key="4">
    <source>
        <dbReference type="ARBA" id="ARBA00022989"/>
    </source>
</evidence>
<dbReference type="EMBL" id="BOLH01000013">
    <property type="protein sequence ID" value="GIC72325.1"/>
    <property type="molecule type" value="Genomic_DNA"/>
</dbReference>
<sequence length="110" mass="12057">MIMIGVGAGLGAWLRWQLTQLWKKTRIDWPLATLVINLVGSFALGLLSQYLPAESGKFWTTGLLGGFTTFSTFNVELISLFDEGRKGAALLYITSSYLGGLLLAWLGMQL</sequence>
<keyword evidence="6 10" id="KW-0407">Ion channel</keyword>
<dbReference type="AlphaFoldDB" id="A0A158SLX0"/>
<feature type="transmembrane region" description="Helical" evidence="10">
    <location>
        <begin position="89"/>
        <end position="108"/>
    </location>
</feature>
<feature type="binding site" evidence="10">
    <location>
        <position position="65"/>
    </location>
    <ligand>
        <name>Na(+)</name>
        <dbReference type="ChEBI" id="CHEBI:29101"/>
        <note>structural</note>
    </ligand>
</feature>
<comment type="subcellular location">
    <subcellularLocation>
        <location evidence="1 10">Cell membrane</location>
        <topology evidence="1 10">Multi-pass membrane protein</topology>
    </subcellularLocation>
</comment>
<dbReference type="STRING" id="1613.GCA_002119645_01276"/>
<organism evidence="12 13">
    <name type="scientific">Limosilactobacillus fermentum</name>
    <name type="common">Lactobacillus fermentum</name>
    <dbReference type="NCBI Taxonomy" id="1613"/>
    <lineage>
        <taxon>Bacteria</taxon>
        <taxon>Bacillati</taxon>
        <taxon>Bacillota</taxon>
        <taxon>Bacilli</taxon>
        <taxon>Lactobacillales</taxon>
        <taxon>Lactobacillaceae</taxon>
        <taxon>Limosilactobacillus</taxon>
    </lineage>
</organism>
<keyword evidence="10" id="KW-0479">Metal-binding</keyword>
<proteinExistence type="inferred from homology"/>
<keyword evidence="3 10" id="KW-0812">Transmembrane</keyword>
<keyword evidence="5 10" id="KW-0472">Membrane</keyword>
<evidence type="ECO:0000256" key="2">
    <source>
        <dbReference type="ARBA" id="ARBA00022475"/>
    </source>
</evidence>
<reference evidence="11 14" key="2">
    <citation type="submission" date="2021-01" db="EMBL/GenBank/DDBJ databases">
        <title>Development of a method for detection of lactic acid bacteria that cause putrefactive shochu mash.</title>
        <authorList>
            <person name="Takashita H."/>
            <person name="Fujihara E."/>
            <person name="Takayama K."/>
            <person name="Yamamoto H."/>
            <person name="Mizutani M."/>
            <person name="Kajiwara Y."/>
        </authorList>
    </citation>
    <scope>NUCLEOTIDE SEQUENCE [LARGE SCALE GENOMIC DNA]</scope>
    <source>
        <strain evidence="11 14">01-B1</strain>
    </source>
</reference>
<keyword evidence="2 10" id="KW-1003">Cell membrane</keyword>
<dbReference type="GO" id="GO:0062054">
    <property type="term" value="F:fluoride channel activity"/>
    <property type="evidence" value="ECO:0007669"/>
    <property type="project" value="UniProtKB-UniRule"/>
</dbReference>
<evidence type="ECO:0000256" key="10">
    <source>
        <dbReference type="HAMAP-Rule" id="MF_00454"/>
    </source>
</evidence>
<comment type="function">
    <text evidence="9 10">Fluoride-specific ion channel. Important for reducing fluoride concentration in the cell, thus reducing its toxicity.</text>
</comment>
<name>A0A158SLX0_LIMFE</name>
<reference evidence="12 13" key="1">
    <citation type="submission" date="2019-10" db="EMBL/GenBank/DDBJ databases">
        <title>Genome Sequencing and assembly of Lactobacillus fermentum I2, a lactic acid bacteria.</title>
        <authorList>
            <person name="Lopes L.S."/>
            <person name="Persinoti G.F."/>
            <person name="Riano-Pachon D.M."/>
            <person name="Labate C.A."/>
        </authorList>
    </citation>
    <scope>NUCLEOTIDE SEQUENCE [LARGE SCALE GENOMIC DNA]</scope>
    <source>
        <strain evidence="12 13">I2</strain>
    </source>
</reference>
<comment type="similarity">
    <text evidence="7 10">Belongs to the fluoride channel Fluc/FEX (TC 1.A.43) family.</text>
</comment>
<dbReference type="PANTHER" id="PTHR28259">
    <property type="entry name" value="FLUORIDE EXPORT PROTEIN 1-RELATED"/>
    <property type="match status" value="1"/>
</dbReference>
<comment type="catalytic activity">
    <reaction evidence="8">
        <text>fluoride(in) = fluoride(out)</text>
        <dbReference type="Rhea" id="RHEA:76159"/>
        <dbReference type="ChEBI" id="CHEBI:17051"/>
    </reaction>
    <physiologicalReaction direction="left-to-right" evidence="8">
        <dbReference type="Rhea" id="RHEA:76160"/>
    </physiologicalReaction>
</comment>
<keyword evidence="10" id="KW-0915">Sodium</keyword>
<dbReference type="GO" id="GO:0046872">
    <property type="term" value="F:metal ion binding"/>
    <property type="evidence" value="ECO:0007669"/>
    <property type="project" value="UniProtKB-KW"/>
</dbReference>
<dbReference type="PANTHER" id="PTHR28259:SF1">
    <property type="entry name" value="FLUORIDE EXPORT PROTEIN 1-RELATED"/>
    <property type="match status" value="1"/>
</dbReference>
<evidence type="ECO:0000256" key="5">
    <source>
        <dbReference type="ARBA" id="ARBA00023136"/>
    </source>
</evidence>
<evidence type="ECO:0000256" key="7">
    <source>
        <dbReference type="ARBA" id="ARBA00035120"/>
    </source>
</evidence>
<protein>
    <recommendedName>
        <fullName evidence="10">Fluoride-specific ion channel FluC</fullName>
    </recommendedName>
</protein>
<keyword evidence="10" id="KW-0813">Transport</keyword>
<comment type="caution">
    <text evidence="12">The sequence shown here is derived from an EMBL/GenBank/DDBJ whole genome shotgun (WGS) entry which is preliminary data.</text>
</comment>
<dbReference type="RefSeq" id="WP_048340103.1">
    <property type="nucleotide sequence ID" value="NZ_AP024320.1"/>
</dbReference>
<comment type="activity regulation">
    <text evidence="10">Na(+) is not transported, but it plays an essential structural role and its presence is essential for fluoride channel function.</text>
</comment>
<feature type="binding site" evidence="10">
    <location>
        <position position="68"/>
    </location>
    <ligand>
        <name>Na(+)</name>
        <dbReference type="ChEBI" id="CHEBI:29101"/>
        <note>structural</note>
    </ligand>
</feature>
<evidence type="ECO:0000256" key="8">
    <source>
        <dbReference type="ARBA" id="ARBA00035585"/>
    </source>
</evidence>
<dbReference type="Pfam" id="PF02537">
    <property type="entry name" value="CRCB"/>
    <property type="match status" value="1"/>
</dbReference>
<evidence type="ECO:0000256" key="9">
    <source>
        <dbReference type="ARBA" id="ARBA00049940"/>
    </source>
</evidence>
<dbReference type="GO" id="GO:0140114">
    <property type="term" value="P:cellular detoxification of fluoride"/>
    <property type="evidence" value="ECO:0007669"/>
    <property type="project" value="UniProtKB-UniRule"/>
</dbReference>
<dbReference type="GO" id="GO:0005886">
    <property type="term" value="C:plasma membrane"/>
    <property type="evidence" value="ECO:0007669"/>
    <property type="project" value="UniProtKB-SubCell"/>
</dbReference>
<dbReference type="InterPro" id="IPR003691">
    <property type="entry name" value="FluC"/>
</dbReference>
<evidence type="ECO:0000313" key="11">
    <source>
        <dbReference type="EMBL" id="GIC72325.1"/>
    </source>
</evidence>
<gene>
    <name evidence="10 12" type="primary">crcB</name>
    <name evidence="11" type="synonym">crcB2_2</name>
    <name evidence="10" type="synonym">fluC</name>
    <name evidence="12" type="ORF">GC247_08095</name>
    <name evidence="11" type="ORF">LF01B1_13400</name>
</gene>
<dbReference type="HAMAP" id="MF_00454">
    <property type="entry name" value="FluC"/>
    <property type="match status" value="1"/>
</dbReference>
<dbReference type="NCBIfam" id="TIGR00494">
    <property type="entry name" value="crcB"/>
    <property type="match status" value="1"/>
</dbReference>
<evidence type="ECO:0000256" key="6">
    <source>
        <dbReference type="ARBA" id="ARBA00023303"/>
    </source>
</evidence>
<accession>A0A158SLX0</accession>
<keyword evidence="10" id="KW-0406">Ion transport</keyword>
<feature type="transmembrane region" description="Helical" evidence="10">
    <location>
        <begin position="31"/>
        <end position="52"/>
    </location>
</feature>
<dbReference type="EMBL" id="WHJL01000107">
    <property type="protein sequence ID" value="MPQ35823.1"/>
    <property type="molecule type" value="Genomic_DNA"/>
</dbReference>
<evidence type="ECO:0000313" key="14">
    <source>
        <dbReference type="Proteomes" id="UP000653631"/>
    </source>
</evidence>
<keyword evidence="4 10" id="KW-1133">Transmembrane helix</keyword>